<organism evidence="1 2">
    <name type="scientific">Penstemon smallii</name>
    <dbReference type="NCBI Taxonomy" id="265156"/>
    <lineage>
        <taxon>Eukaryota</taxon>
        <taxon>Viridiplantae</taxon>
        <taxon>Streptophyta</taxon>
        <taxon>Embryophyta</taxon>
        <taxon>Tracheophyta</taxon>
        <taxon>Spermatophyta</taxon>
        <taxon>Magnoliopsida</taxon>
        <taxon>eudicotyledons</taxon>
        <taxon>Gunneridae</taxon>
        <taxon>Pentapetalae</taxon>
        <taxon>asterids</taxon>
        <taxon>lamiids</taxon>
        <taxon>Lamiales</taxon>
        <taxon>Plantaginaceae</taxon>
        <taxon>Cheloneae</taxon>
        <taxon>Penstemon</taxon>
    </lineage>
</organism>
<dbReference type="EMBL" id="JBJXBP010000003">
    <property type="protein sequence ID" value="KAL3838535.1"/>
    <property type="molecule type" value="Genomic_DNA"/>
</dbReference>
<dbReference type="AlphaFoldDB" id="A0ABD3TNC2"/>
<evidence type="ECO:0000313" key="1">
    <source>
        <dbReference type="EMBL" id="KAL3838535.1"/>
    </source>
</evidence>
<accession>A0ABD3TNC2</accession>
<gene>
    <name evidence="1" type="ORF">ACJIZ3_023126</name>
</gene>
<reference evidence="1 2" key="1">
    <citation type="submission" date="2024-12" db="EMBL/GenBank/DDBJ databases">
        <title>The unique morphological basis and parallel evolutionary history of personate flowers in Penstemon.</title>
        <authorList>
            <person name="Depatie T.H."/>
            <person name="Wessinger C.A."/>
        </authorList>
    </citation>
    <scope>NUCLEOTIDE SEQUENCE [LARGE SCALE GENOMIC DNA]</scope>
    <source>
        <strain evidence="1">WTNN_2</strain>
        <tissue evidence="1">Leaf</tissue>
    </source>
</reference>
<protein>
    <submittedName>
        <fullName evidence="1">Uncharacterized protein</fullName>
    </submittedName>
</protein>
<evidence type="ECO:0000313" key="2">
    <source>
        <dbReference type="Proteomes" id="UP001634393"/>
    </source>
</evidence>
<dbReference type="Proteomes" id="UP001634393">
    <property type="component" value="Unassembled WGS sequence"/>
</dbReference>
<comment type="caution">
    <text evidence="1">The sequence shown here is derived from an EMBL/GenBank/DDBJ whole genome shotgun (WGS) entry which is preliminary data.</text>
</comment>
<proteinExistence type="predicted"/>
<name>A0ABD3TNC2_9LAMI</name>
<sequence length="122" mass="14122">MGIQLTMISMFIAEITNYVVTNGLLQTKLTNITTIVDTTRTEIIHVRALDYNVPTLPYSKSESLFTKYLPKHLCLLDDICIHHTNTFSKIKEYTRTHTKQKNIYHQTWKKVEKQIGGVGRKP</sequence>
<keyword evidence="2" id="KW-1185">Reference proteome</keyword>